<sequence length="70" mass="8682">MVYCILRVFLLFLHILYSKNYRYEGKACLLLLLEFQLLMVYCILCVFLLFLHILYSMNYRYNYYFAKNLL</sequence>
<proteinExistence type="predicted"/>
<feature type="transmembrane region" description="Helical" evidence="1">
    <location>
        <begin position="34"/>
        <end position="55"/>
    </location>
</feature>
<evidence type="ECO:0000256" key="1">
    <source>
        <dbReference type="SAM" id="Phobius"/>
    </source>
</evidence>
<reference evidence="2" key="1">
    <citation type="journal article" date="2018" name="PLoS Negl. Trop. Dis.">
        <title>An insight into the salivary gland and fat body transcriptome of Panstrongylus lignarius (Hemiptera: Heteroptera), the main vector of Chagas disease in Peru.</title>
        <authorList>
            <person name="Nevoa J.C."/>
            <person name="Mendes M.T."/>
            <person name="da Silva M.V."/>
            <person name="Soares S.C."/>
            <person name="Oliveira C.J.F."/>
            <person name="Ribeiro J.M.C."/>
        </authorList>
    </citation>
    <scope>NUCLEOTIDE SEQUENCE</scope>
</reference>
<dbReference type="AlphaFoldDB" id="A0A224Y6B7"/>
<protein>
    <submittedName>
        <fullName evidence="2">Uncharacterized protein</fullName>
    </submittedName>
</protein>
<keyword evidence="1" id="KW-0812">Transmembrane</keyword>
<keyword evidence="1" id="KW-0472">Membrane</keyword>
<evidence type="ECO:0000313" key="2">
    <source>
        <dbReference type="EMBL" id="JAW16121.1"/>
    </source>
</evidence>
<dbReference type="EMBL" id="GFTR01000305">
    <property type="protein sequence ID" value="JAW16121.1"/>
    <property type="molecule type" value="Transcribed_RNA"/>
</dbReference>
<organism evidence="2">
    <name type="scientific">Panstrongylus lignarius</name>
    <dbReference type="NCBI Taxonomy" id="156445"/>
    <lineage>
        <taxon>Eukaryota</taxon>
        <taxon>Metazoa</taxon>
        <taxon>Ecdysozoa</taxon>
        <taxon>Arthropoda</taxon>
        <taxon>Hexapoda</taxon>
        <taxon>Insecta</taxon>
        <taxon>Pterygota</taxon>
        <taxon>Neoptera</taxon>
        <taxon>Paraneoptera</taxon>
        <taxon>Hemiptera</taxon>
        <taxon>Heteroptera</taxon>
        <taxon>Panheteroptera</taxon>
        <taxon>Cimicomorpha</taxon>
        <taxon>Reduviidae</taxon>
        <taxon>Triatominae</taxon>
        <taxon>Panstrongylus</taxon>
    </lineage>
</organism>
<accession>A0A224Y6B7</accession>
<name>A0A224Y6B7_9HEMI</name>
<keyword evidence="1" id="KW-1133">Transmembrane helix</keyword>